<dbReference type="PANTHER" id="PTHR46468">
    <property type="entry name" value="SENTRIN-SPECIFIC PROTEASE 8"/>
    <property type="match status" value="1"/>
</dbReference>
<feature type="domain" description="Ubiquitin-like protease family profile" evidence="5">
    <location>
        <begin position="10"/>
        <end position="178"/>
    </location>
</feature>
<evidence type="ECO:0000256" key="2">
    <source>
        <dbReference type="ARBA" id="ARBA00022670"/>
    </source>
</evidence>
<gene>
    <name evidence="6" type="ORF">PAPYR_3050</name>
</gene>
<sequence length="242" mass="26086">MSCLFSLGDADIFLEDVVSVRPGKWLTDSVITFWFEWLKANGNAGKPLPPRVSLVSPATLFFVLHFEDQTEIAASLAPLHLTTSSLIMLPVNNSTSLMTPGAGSHWSLLFFEREGSAGSFWHLDSSGQANVDVAQRLAAKIAPFLGLSACPAVHPMACAQQRNGFDCGVFVCAWAEWLAARYGQALALVAAGQEEARAWLPERALLEVTQADVAHLRIRMGQVIAALGAARQQRAPRTPTSG</sequence>
<evidence type="ECO:0000256" key="4">
    <source>
        <dbReference type="ARBA" id="ARBA00022807"/>
    </source>
</evidence>
<dbReference type="SUPFAM" id="SSF54001">
    <property type="entry name" value="Cysteine proteinases"/>
    <property type="match status" value="1"/>
</dbReference>
<dbReference type="Pfam" id="PF02902">
    <property type="entry name" value="Peptidase_C48"/>
    <property type="match status" value="1"/>
</dbReference>
<evidence type="ECO:0000256" key="1">
    <source>
        <dbReference type="ARBA" id="ARBA00005234"/>
    </source>
</evidence>
<dbReference type="PROSITE" id="PS50600">
    <property type="entry name" value="ULP_PROTEASE"/>
    <property type="match status" value="1"/>
</dbReference>
<dbReference type="Gene3D" id="3.40.395.10">
    <property type="entry name" value="Adenoviral Proteinase, Chain A"/>
    <property type="match status" value="1"/>
</dbReference>
<name>A0ABQ8UNN3_9EUKA</name>
<reference evidence="6" key="1">
    <citation type="journal article" date="2022" name="bioRxiv">
        <title>Genomics of Preaxostyla Flagellates Illuminates Evolutionary Transitions and the Path Towards Mitochondrial Loss.</title>
        <authorList>
            <person name="Novak L.V.F."/>
            <person name="Treitli S.C."/>
            <person name="Pyrih J."/>
            <person name="Halakuc P."/>
            <person name="Pipaliya S.V."/>
            <person name="Vacek V."/>
            <person name="Brzon O."/>
            <person name="Soukal P."/>
            <person name="Eme L."/>
            <person name="Dacks J.B."/>
            <person name="Karnkowska A."/>
            <person name="Elias M."/>
            <person name="Hampl V."/>
        </authorList>
    </citation>
    <scope>NUCLEOTIDE SEQUENCE</scope>
    <source>
        <strain evidence="6">RCP-MX</strain>
    </source>
</reference>
<evidence type="ECO:0000313" key="6">
    <source>
        <dbReference type="EMBL" id="KAJ4460797.1"/>
    </source>
</evidence>
<accession>A0ABQ8UNN3</accession>
<keyword evidence="2" id="KW-0645">Protease</keyword>
<protein>
    <submittedName>
        <fullName evidence="6">Peptidase C48</fullName>
    </submittedName>
</protein>
<keyword evidence="7" id="KW-1185">Reference proteome</keyword>
<organism evidence="6 7">
    <name type="scientific">Paratrimastix pyriformis</name>
    <dbReference type="NCBI Taxonomy" id="342808"/>
    <lineage>
        <taxon>Eukaryota</taxon>
        <taxon>Metamonada</taxon>
        <taxon>Preaxostyla</taxon>
        <taxon>Paratrimastigidae</taxon>
        <taxon>Paratrimastix</taxon>
    </lineage>
</organism>
<dbReference type="InterPro" id="IPR038765">
    <property type="entry name" value="Papain-like_cys_pep_sf"/>
</dbReference>
<dbReference type="InterPro" id="IPR003653">
    <property type="entry name" value="Peptidase_C48_C"/>
</dbReference>
<keyword evidence="4" id="KW-0788">Thiol protease</keyword>
<comment type="similarity">
    <text evidence="1">Belongs to the peptidase C48 family.</text>
</comment>
<keyword evidence="3" id="KW-0378">Hydrolase</keyword>
<dbReference type="Proteomes" id="UP001141327">
    <property type="component" value="Unassembled WGS sequence"/>
</dbReference>
<proteinExistence type="inferred from homology"/>
<dbReference type="InterPro" id="IPR044613">
    <property type="entry name" value="Nep1/2-like"/>
</dbReference>
<dbReference type="EMBL" id="JAPMOS010000011">
    <property type="protein sequence ID" value="KAJ4460797.1"/>
    <property type="molecule type" value="Genomic_DNA"/>
</dbReference>
<dbReference type="PANTHER" id="PTHR46468:SF1">
    <property type="entry name" value="SENTRIN-SPECIFIC PROTEASE 8"/>
    <property type="match status" value="1"/>
</dbReference>
<evidence type="ECO:0000259" key="5">
    <source>
        <dbReference type="PROSITE" id="PS50600"/>
    </source>
</evidence>
<evidence type="ECO:0000313" key="7">
    <source>
        <dbReference type="Proteomes" id="UP001141327"/>
    </source>
</evidence>
<comment type="caution">
    <text evidence="6">The sequence shown here is derived from an EMBL/GenBank/DDBJ whole genome shotgun (WGS) entry which is preliminary data.</text>
</comment>
<evidence type="ECO:0000256" key="3">
    <source>
        <dbReference type="ARBA" id="ARBA00022801"/>
    </source>
</evidence>